<evidence type="ECO:0000313" key="1">
    <source>
        <dbReference type="EMBL" id="KIM82411.1"/>
    </source>
</evidence>
<dbReference type="HOGENOM" id="CLU_2085669_0_0_1"/>
<accession>A0A0C3FU36</accession>
<gene>
    <name evidence="1" type="ORF">PILCRDRAFT_820245</name>
</gene>
<reference evidence="2" key="2">
    <citation type="submission" date="2015-01" db="EMBL/GenBank/DDBJ databases">
        <title>Evolutionary Origins and Diversification of the Mycorrhizal Mutualists.</title>
        <authorList>
            <consortium name="DOE Joint Genome Institute"/>
            <consortium name="Mycorrhizal Genomics Consortium"/>
            <person name="Kohler A."/>
            <person name="Kuo A."/>
            <person name="Nagy L.G."/>
            <person name="Floudas D."/>
            <person name="Copeland A."/>
            <person name="Barry K.W."/>
            <person name="Cichocki N."/>
            <person name="Veneault-Fourrey C."/>
            <person name="LaButti K."/>
            <person name="Lindquist E.A."/>
            <person name="Lipzen A."/>
            <person name="Lundell T."/>
            <person name="Morin E."/>
            <person name="Murat C."/>
            <person name="Riley R."/>
            <person name="Ohm R."/>
            <person name="Sun H."/>
            <person name="Tunlid A."/>
            <person name="Henrissat B."/>
            <person name="Grigoriev I.V."/>
            <person name="Hibbett D.S."/>
            <person name="Martin F."/>
        </authorList>
    </citation>
    <scope>NUCLEOTIDE SEQUENCE [LARGE SCALE GENOMIC DNA]</scope>
    <source>
        <strain evidence="2">F 1598</strain>
    </source>
</reference>
<dbReference type="EMBL" id="KN832994">
    <property type="protein sequence ID" value="KIM82411.1"/>
    <property type="molecule type" value="Genomic_DNA"/>
</dbReference>
<dbReference type="Proteomes" id="UP000054166">
    <property type="component" value="Unassembled WGS sequence"/>
</dbReference>
<name>A0A0C3FU36_PILCF</name>
<reference evidence="1 2" key="1">
    <citation type="submission" date="2014-04" db="EMBL/GenBank/DDBJ databases">
        <authorList>
            <consortium name="DOE Joint Genome Institute"/>
            <person name="Kuo A."/>
            <person name="Tarkka M."/>
            <person name="Buscot F."/>
            <person name="Kohler A."/>
            <person name="Nagy L.G."/>
            <person name="Floudas D."/>
            <person name="Copeland A."/>
            <person name="Barry K.W."/>
            <person name="Cichocki N."/>
            <person name="Veneault-Fourrey C."/>
            <person name="LaButti K."/>
            <person name="Lindquist E.A."/>
            <person name="Lipzen A."/>
            <person name="Lundell T."/>
            <person name="Morin E."/>
            <person name="Murat C."/>
            <person name="Sun H."/>
            <person name="Tunlid A."/>
            <person name="Henrissat B."/>
            <person name="Grigoriev I.V."/>
            <person name="Hibbett D.S."/>
            <person name="Martin F."/>
            <person name="Nordberg H.P."/>
            <person name="Cantor M.N."/>
            <person name="Hua S.X."/>
        </authorList>
    </citation>
    <scope>NUCLEOTIDE SEQUENCE [LARGE SCALE GENOMIC DNA]</scope>
    <source>
        <strain evidence="1 2">F 1598</strain>
    </source>
</reference>
<evidence type="ECO:0000313" key="2">
    <source>
        <dbReference type="Proteomes" id="UP000054166"/>
    </source>
</evidence>
<protein>
    <submittedName>
        <fullName evidence="1">Uncharacterized protein</fullName>
    </submittedName>
</protein>
<dbReference type="InParanoid" id="A0A0C3FU36"/>
<dbReference type="AlphaFoldDB" id="A0A0C3FU36"/>
<sequence length="117" mass="13053">MFIPAPTSRYVCRVIHFIDREWQEGDYTGCGSQYQRAETLHATSEASLLGWLRMDQPHLINSTPLEASPESRYKGLQLINSCSGDDVPKIRDVDDVGCYGSALLYTPPPSSPRTATF</sequence>
<proteinExistence type="predicted"/>
<organism evidence="1 2">
    <name type="scientific">Piloderma croceum (strain F 1598)</name>
    <dbReference type="NCBI Taxonomy" id="765440"/>
    <lineage>
        <taxon>Eukaryota</taxon>
        <taxon>Fungi</taxon>
        <taxon>Dikarya</taxon>
        <taxon>Basidiomycota</taxon>
        <taxon>Agaricomycotina</taxon>
        <taxon>Agaricomycetes</taxon>
        <taxon>Agaricomycetidae</taxon>
        <taxon>Atheliales</taxon>
        <taxon>Atheliaceae</taxon>
        <taxon>Piloderma</taxon>
    </lineage>
</organism>
<keyword evidence="2" id="KW-1185">Reference proteome</keyword>